<feature type="transmembrane region" description="Helical" evidence="7">
    <location>
        <begin position="318"/>
        <end position="338"/>
    </location>
</feature>
<feature type="transmembrane region" description="Helical" evidence="7">
    <location>
        <begin position="165"/>
        <end position="187"/>
    </location>
</feature>
<feature type="transmembrane region" description="Helical" evidence="7">
    <location>
        <begin position="100"/>
        <end position="118"/>
    </location>
</feature>
<keyword evidence="2" id="KW-0813">Transport</keyword>
<keyword evidence="3" id="KW-1003">Cell membrane</keyword>
<evidence type="ECO:0000256" key="7">
    <source>
        <dbReference type="SAM" id="Phobius"/>
    </source>
</evidence>
<dbReference type="KEGG" id="ebla:JGUZn3_12520"/>
<protein>
    <submittedName>
        <fullName evidence="9">Proline/betaine transporter</fullName>
    </submittedName>
</protein>
<proteinExistence type="predicted"/>
<dbReference type="PROSITE" id="PS50850">
    <property type="entry name" value="MFS"/>
    <property type="match status" value="1"/>
</dbReference>
<evidence type="ECO:0000256" key="5">
    <source>
        <dbReference type="ARBA" id="ARBA00022989"/>
    </source>
</evidence>
<dbReference type="Gene3D" id="1.20.1250.20">
    <property type="entry name" value="MFS general substrate transporter like domains"/>
    <property type="match status" value="2"/>
</dbReference>
<feature type="transmembrane region" description="Helical" evidence="7">
    <location>
        <begin position="344"/>
        <end position="367"/>
    </location>
</feature>
<dbReference type="InterPro" id="IPR011701">
    <property type="entry name" value="MFS"/>
</dbReference>
<accession>A0A7H1NRR8</accession>
<dbReference type="Proteomes" id="UP000516349">
    <property type="component" value="Chromosome"/>
</dbReference>
<dbReference type="PANTHER" id="PTHR43045">
    <property type="entry name" value="SHIKIMATE TRANSPORTER"/>
    <property type="match status" value="1"/>
</dbReference>
<feature type="transmembrane region" description="Helical" evidence="7">
    <location>
        <begin position="199"/>
        <end position="218"/>
    </location>
</feature>
<dbReference type="GO" id="GO:0022857">
    <property type="term" value="F:transmembrane transporter activity"/>
    <property type="evidence" value="ECO:0007669"/>
    <property type="project" value="InterPro"/>
</dbReference>
<evidence type="ECO:0000256" key="4">
    <source>
        <dbReference type="ARBA" id="ARBA00022692"/>
    </source>
</evidence>
<comment type="subcellular location">
    <subcellularLocation>
        <location evidence="1">Cell membrane</location>
        <topology evidence="1">Multi-pass membrane protein</topology>
    </subcellularLocation>
</comment>
<reference evidence="9 10" key="1">
    <citation type="submission" date="2020-08" db="EMBL/GenBank/DDBJ databases">
        <title>Complete genome sequence of Entomobacter blattae G55GP.</title>
        <authorList>
            <person name="Poehlein A."/>
            <person name="Guzman J."/>
            <person name="Daniel R."/>
            <person name="Vilcinskas A."/>
        </authorList>
    </citation>
    <scope>NUCLEOTIDE SEQUENCE [LARGE SCALE GENOMIC DNA]</scope>
    <source>
        <strain evidence="9 10">G55GP</strain>
    </source>
</reference>
<evidence type="ECO:0000313" key="9">
    <source>
        <dbReference type="EMBL" id="QNT78478.1"/>
    </source>
</evidence>
<keyword evidence="6 7" id="KW-0472">Membrane</keyword>
<evidence type="ECO:0000256" key="2">
    <source>
        <dbReference type="ARBA" id="ARBA00022448"/>
    </source>
</evidence>
<feature type="transmembrane region" description="Helical" evidence="7">
    <location>
        <begin position="388"/>
        <end position="409"/>
    </location>
</feature>
<name>A0A7H1NRR8_9PROT</name>
<keyword evidence="4 7" id="KW-0812">Transmembrane</keyword>
<evidence type="ECO:0000259" key="8">
    <source>
        <dbReference type="PROSITE" id="PS50850"/>
    </source>
</evidence>
<dbReference type="PANTHER" id="PTHR43045:SF4">
    <property type="entry name" value="TRANSPORTER YDFJ-RELATED"/>
    <property type="match status" value="1"/>
</dbReference>
<gene>
    <name evidence="9" type="primary">proP_1</name>
    <name evidence="9" type="ORF">JGUZn3_12520</name>
</gene>
<evidence type="ECO:0000256" key="3">
    <source>
        <dbReference type="ARBA" id="ARBA00022475"/>
    </source>
</evidence>
<feature type="transmembrane region" description="Helical" evidence="7">
    <location>
        <begin position="64"/>
        <end position="88"/>
    </location>
</feature>
<evidence type="ECO:0000256" key="1">
    <source>
        <dbReference type="ARBA" id="ARBA00004651"/>
    </source>
</evidence>
<feature type="transmembrane region" description="Helical" evidence="7">
    <location>
        <begin position="424"/>
        <end position="445"/>
    </location>
</feature>
<dbReference type="EMBL" id="CP060244">
    <property type="protein sequence ID" value="QNT78478.1"/>
    <property type="molecule type" value="Genomic_DNA"/>
</dbReference>
<feature type="transmembrane region" description="Helical" evidence="7">
    <location>
        <begin position="39"/>
        <end position="58"/>
    </location>
</feature>
<feature type="domain" description="Major facilitator superfamily (MFS) profile" evidence="8">
    <location>
        <begin position="27"/>
        <end position="453"/>
    </location>
</feature>
<evidence type="ECO:0000313" key="10">
    <source>
        <dbReference type="Proteomes" id="UP000516349"/>
    </source>
</evidence>
<sequence>MIKQTEPMPTENGNDTPHLTMQEVSRASWSLSLGSALEYYDFALYSLASALVFGPLFFPSSSPAMAIIKSFGTYFLGFAVRPIGGIIFGALGDHIGRKKVLLITVTMMGIASTLIGAIPTYQTIGLWAPALLIFLRLVQGFGAGAEQAGASVMMTEIAPIGRRGLSASLPYMGIQLGTVLAAIVYFLVIYNGDITQNSFLWRIPFLSSIFVVGVALLMRIKLKESPAFEAIKAKGKTERIFVPELVRRSWKPILVAIGLRYGDNGGSSIYQVLALSFMINTVGMGTYFGPLALMIAAFVGAIIVPIAGLMSDKWGRVFTYRFFSLVLFFSAIPVWYSFTLGNPILSVIALSVGLGCGAWGCFGAQGAMMAEMFGSGHRYLGVSFARELSAVVAGGITPLVGSLIIKWTIDHSVSHTMSAGTGAWLWLGCYVMVMGAISYIATLFLPEFANRDLLDPKDVI</sequence>
<feature type="transmembrane region" description="Helical" evidence="7">
    <location>
        <begin position="293"/>
        <end position="311"/>
    </location>
</feature>
<keyword evidence="5 7" id="KW-1133">Transmembrane helix</keyword>
<dbReference type="Pfam" id="PF07690">
    <property type="entry name" value="MFS_1"/>
    <property type="match status" value="1"/>
</dbReference>
<dbReference type="InterPro" id="IPR036259">
    <property type="entry name" value="MFS_trans_sf"/>
</dbReference>
<dbReference type="GO" id="GO:0005886">
    <property type="term" value="C:plasma membrane"/>
    <property type="evidence" value="ECO:0007669"/>
    <property type="project" value="UniProtKB-SubCell"/>
</dbReference>
<organism evidence="9 10">
    <name type="scientific">Entomobacter blattae</name>
    <dbReference type="NCBI Taxonomy" id="2762277"/>
    <lineage>
        <taxon>Bacteria</taxon>
        <taxon>Pseudomonadati</taxon>
        <taxon>Pseudomonadota</taxon>
        <taxon>Alphaproteobacteria</taxon>
        <taxon>Acetobacterales</taxon>
        <taxon>Acetobacteraceae</taxon>
        <taxon>Entomobacter</taxon>
    </lineage>
</organism>
<dbReference type="SUPFAM" id="SSF103473">
    <property type="entry name" value="MFS general substrate transporter"/>
    <property type="match status" value="1"/>
</dbReference>
<dbReference type="AlphaFoldDB" id="A0A7H1NRR8"/>
<keyword evidence="10" id="KW-1185">Reference proteome</keyword>
<dbReference type="RefSeq" id="WP_238996769.1">
    <property type="nucleotide sequence ID" value="NZ_CP060244.1"/>
</dbReference>
<evidence type="ECO:0000256" key="6">
    <source>
        <dbReference type="ARBA" id="ARBA00023136"/>
    </source>
</evidence>
<dbReference type="InterPro" id="IPR020846">
    <property type="entry name" value="MFS_dom"/>
</dbReference>